<name>Q6ZIJ2_ORYSJ</name>
<evidence type="ECO:0000256" key="1">
    <source>
        <dbReference type="SAM" id="MobiDB-lite"/>
    </source>
</evidence>
<dbReference type="AlphaFoldDB" id="Q6ZIJ2"/>
<accession>Q6ZIJ2</accession>
<reference evidence="3" key="1">
    <citation type="journal article" date="2005" name="Nature">
        <title>The map-based sequence of the rice genome.</title>
        <authorList>
            <consortium name="International rice genome sequencing project (IRGSP)"/>
            <person name="Matsumoto T."/>
            <person name="Wu J."/>
            <person name="Kanamori H."/>
            <person name="Katayose Y."/>
            <person name="Fujisawa M."/>
            <person name="Namiki N."/>
            <person name="Mizuno H."/>
            <person name="Yamamoto K."/>
            <person name="Antonio B.A."/>
            <person name="Baba T."/>
            <person name="Sakata K."/>
            <person name="Nagamura Y."/>
            <person name="Aoki H."/>
            <person name="Arikawa K."/>
            <person name="Arita K."/>
            <person name="Bito T."/>
            <person name="Chiden Y."/>
            <person name="Fujitsuka N."/>
            <person name="Fukunaka R."/>
            <person name="Hamada M."/>
            <person name="Harada C."/>
            <person name="Hayashi A."/>
            <person name="Hijishita S."/>
            <person name="Honda M."/>
            <person name="Hosokawa S."/>
            <person name="Ichikawa Y."/>
            <person name="Idonuma A."/>
            <person name="Iijima M."/>
            <person name="Ikeda M."/>
            <person name="Ikeno M."/>
            <person name="Ito K."/>
            <person name="Ito S."/>
            <person name="Ito T."/>
            <person name="Ito Y."/>
            <person name="Ito Y."/>
            <person name="Iwabuchi A."/>
            <person name="Kamiya K."/>
            <person name="Karasawa W."/>
            <person name="Kurita K."/>
            <person name="Katagiri S."/>
            <person name="Kikuta A."/>
            <person name="Kobayashi H."/>
            <person name="Kobayashi N."/>
            <person name="Machita K."/>
            <person name="Maehara T."/>
            <person name="Masukawa M."/>
            <person name="Mizubayashi T."/>
            <person name="Mukai Y."/>
            <person name="Nagasaki H."/>
            <person name="Nagata Y."/>
            <person name="Naito S."/>
            <person name="Nakashima M."/>
            <person name="Nakama Y."/>
            <person name="Nakamichi Y."/>
            <person name="Nakamura M."/>
            <person name="Meguro A."/>
            <person name="Negishi M."/>
            <person name="Ohta I."/>
            <person name="Ohta T."/>
            <person name="Okamoto M."/>
            <person name="Ono N."/>
            <person name="Saji S."/>
            <person name="Sakaguchi M."/>
            <person name="Sakai K."/>
            <person name="Shibata M."/>
            <person name="Shimokawa T."/>
            <person name="Song J."/>
            <person name="Takazaki Y."/>
            <person name="Terasawa K."/>
            <person name="Tsugane M."/>
            <person name="Tsuji K."/>
            <person name="Ueda S."/>
            <person name="Waki K."/>
            <person name="Yamagata H."/>
            <person name="Yamamoto M."/>
            <person name="Yamamoto S."/>
            <person name="Yamane H."/>
            <person name="Yoshiki S."/>
            <person name="Yoshihara R."/>
            <person name="Yukawa K."/>
            <person name="Zhong H."/>
            <person name="Yano M."/>
            <person name="Yuan Q."/>
            <person name="Ouyang S."/>
            <person name="Liu J."/>
            <person name="Jones K.M."/>
            <person name="Gansberger K."/>
            <person name="Moffat K."/>
            <person name="Hill J."/>
            <person name="Bera J."/>
            <person name="Fadrosh D."/>
            <person name="Jin S."/>
            <person name="Johri S."/>
            <person name="Kim M."/>
            <person name="Overton L."/>
            <person name="Reardon M."/>
            <person name="Tsitrin T."/>
            <person name="Vuong H."/>
            <person name="Weaver B."/>
            <person name="Ciecko A."/>
            <person name="Tallon L."/>
            <person name="Jackson J."/>
            <person name="Pai G."/>
            <person name="Aken S.V."/>
            <person name="Utterback T."/>
            <person name="Reidmuller S."/>
            <person name="Feldblyum T."/>
            <person name="Hsiao J."/>
            <person name="Zismann V."/>
            <person name="Iobst S."/>
            <person name="de Vazeille A.R."/>
            <person name="Buell C.R."/>
            <person name="Ying K."/>
            <person name="Li Y."/>
            <person name="Lu T."/>
            <person name="Huang Y."/>
            <person name="Zhao Q."/>
            <person name="Feng Q."/>
            <person name="Zhang L."/>
            <person name="Zhu J."/>
            <person name="Weng Q."/>
            <person name="Mu J."/>
            <person name="Lu Y."/>
            <person name="Fan D."/>
            <person name="Liu Y."/>
            <person name="Guan J."/>
            <person name="Zhang Y."/>
            <person name="Yu S."/>
            <person name="Liu X."/>
            <person name="Zhang Y."/>
            <person name="Hong G."/>
            <person name="Han B."/>
            <person name="Choisne N."/>
            <person name="Demange N."/>
            <person name="Orjeda G."/>
            <person name="Samain S."/>
            <person name="Cattolico L."/>
            <person name="Pelletier E."/>
            <person name="Couloux A."/>
            <person name="Segurens B."/>
            <person name="Wincker P."/>
            <person name="D'Hont A."/>
            <person name="Scarpelli C."/>
            <person name="Weissenbach J."/>
            <person name="Salanoubat M."/>
            <person name="Quetier F."/>
            <person name="Yu Y."/>
            <person name="Kim H.R."/>
            <person name="Rambo T."/>
            <person name="Currie J."/>
            <person name="Collura K."/>
            <person name="Luo M."/>
            <person name="Yang T."/>
            <person name="Ammiraju J.S.S."/>
            <person name="Engler F."/>
            <person name="Soderlund C."/>
            <person name="Wing R.A."/>
            <person name="Palmer L.E."/>
            <person name="de la Bastide M."/>
            <person name="Spiegel L."/>
            <person name="Nascimento L."/>
            <person name="Zutavern T."/>
            <person name="O'Shaughnessy A."/>
            <person name="Dike S."/>
            <person name="Dedhia N."/>
            <person name="Preston R."/>
            <person name="Balija V."/>
            <person name="McCombie W.R."/>
            <person name="Chow T."/>
            <person name="Chen H."/>
            <person name="Chung M."/>
            <person name="Chen C."/>
            <person name="Shaw J."/>
            <person name="Wu H."/>
            <person name="Hsiao K."/>
            <person name="Chao Y."/>
            <person name="Chu M."/>
            <person name="Cheng C."/>
            <person name="Hour A."/>
            <person name="Lee P."/>
            <person name="Lin S."/>
            <person name="Lin Y."/>
            <person name="Liou J."/>
            <person name="Liu S."/>
            <person name="Hsing Y."/>
            <person name="Raghuvanshi S."/>
            <person name="Mohanty A."/>
            <person name="Bharti A.K."/>
            <person name="Gaur A."/>
            <person name="Gupta V."/>
            <person name="Kumar D."/>
            <person name="Ravi V."/>
            <person name="Vij S."/>
            <person name="Kapur A."/>
            <person name="Khurana P."/>
            <person name="Khurana P."/>
            <person name="Khurana J.P."/>
            <person name="Tyagi A.K."/>
            <person name="Gaikwad K."/>
            <person name="Singh A."/>
            <person name="Dalal V."/>
            <person name="Srivastava S."/>
            <person name="Dixit A."/>
            <person name="Pal A.K."/>
            <person name="Ghazi I.A."/>
            <person name="Yadav M."/>
            <person name="Pandit A."/>
            <person name="Bhargava A."/>
            <person name="Sureshbabu K."/>
            <person name="Batra K."/>
            <person name="Sharma T.R."/>
            <person name="Mohapatra T."/>
            <person name="Singh N.K."/>
            <person name="Messing J."/>
            <person name="Nelson A.B."/>
            <person name="Fuks G."/>
            <person name="Kavchok S."/>
            <person name="Keizer G."/>
            <person name="Linton E."/>
            <person name="Llaca V."/>
            <person name="Song R."/>
            <person name="Tanyolac B."/>
            <person name="Young S."/>
            <person name="Ho-Il K."/>
            <person name="Hahn J.H."/>
            <person name="Sangsakoo G."/>
            <person name="Vanavichit A."/>
            <person name="de Mattos Luiz.A.T."/>
            <person name="Zimmer P.D."/>
            <person name="Malone G."/>
            <person name="Dellagostin O."/>
            <person name="de Oliveira A.C."/>
            <person name="Bevan M."/>
            <person name="Bancroft I."/>
            <person name="Minx P."/>
            <person name="Cordum H."/>
            <person name="Wilson R."/>
            <person name="Cheng Z."/>
            <person name="Jin W."/>
            <person name="Jiang J."/>
            <person name="Leong S.A."/>
            <person name="Iwama H."/>
            <person name="Gojobori T."/>
            <person name="Itoh T."/>
            <person name="Niimura Y."/>
            <person name="Fujii Y."/>
            <person name="Habara T."/>
            <person name="Sakai H."/>
            <person name="Sato Y."/>
            <person name="Wilson G."/>
            <person name="Kumar K."/>
            <person name="McCouch S."/>
            <person name="Juretic N."/>
            <person name="Hoen D."/>
            <person name="Wright S."/>
            <person name="Bruskiewich R."/>
            <person name="Bureau T."/>
            <person name="Miyao A."/>
            <person name="Hirochika H."/>
            <person name="Nishikawa T."/>
            <person name="Kadowaki K."/>
            <person name="Sugiura M."/>
            <person name="Burr B."/>
            <person name="Sasaki T."/>
        </authorList>
    </citation>
    <scope>NUCLEOTIDE SEQUENCE [LARGE SCALE GENOMIC DNA]</scope>
    <source>
        <strain evidence="3">cv. Nipponbare</strain>
    </source>
</reference>
<dbReference type="EMBL" id="AP003995">
    <property type="protein sequence ID" value="BAC83268.1"/>
    <property type="molecule type" value="Genomic_DNA"/>
</dbReference>
<evidence type="ECO:0000313" key="2">
    <source>
        <dbReference type="EMBL" id="BAC83268.1"/>
    </source>
</evidence>
<gene>
    <name evidence="2" type="primary">OJ1112_F06.8</name>
</gene>
<sequence>MVGSGGSSVTAAYGSSAVNDYGGQWGRVDPTPVTTVGGQKQAHHGCTTRGSRKVLGFISETSSSASCTRSGPGKGNKYV</sequence>
<protein>
    <submittedName>
        <fullName evidence="2">Uncharacterized protein</fullName>
    </submittedName>
</protein>
<reference evidence="3" key="2">
    <citation type="journal article" date="2008" name="Nucleic Acids Res.">
        <title>The rice annotation project database (RAP-DB): 2008 update.</title>
        <authorList>
            <consortium name="The rice annotation project (RAP)"/>
        </authorList>
    </citation>
    <scope>GENOME REANNOTATION</scope>
    <source>
        <strain evidence="3">cv. Nipponbare</strain>
    </source>
</reference>
<feature type="region of interest" description="Disordered" evidence="1">
    <location>
        <begin position="21"/>
        <end position="48"/>
    </location>
</feature>
<organism evidence="2 3">
    <name type="scientific">Oryza sativa subsp. japonica</name>
    <name type="common">Rice</name>
    <dbReference type="NCBI Taxonomy" id="39947"/>
    <lineage>
        <taxon>Eukaryota</taxon>
        <taxon>Viridiplantae</taxon>
        <taxon>Streptophyta</taxon>
        <taxon>Embryophyta</taxon>
        <taxon>Tracheophyta</taxon>
        <taxon>Spermatophyta</taxon>
        <taxon>Magnoliopsida</taxon>
        <taxon>Liliopsida</taxon>
        <taxon>Poales</taxon>
        <taxon>Poaceae</taxon>
        <taxon>BOP clade</taxon>
        <taxon>Oryzoideae</taxon>
        <taxon>Oryzeae</taxon>
        <taxon>Oryzinae</taxon>
        <taxon>Oryza</taxon>
        <taxon>Oryza sativa</taxon>
    </lineage>
</organism>
<evidence type="ECO:0000313" key="3">
    <source>
        <dbReference type="Proteomes" id="UP000000763"/>
    </source>
</evidence>
<proteinExistence type="predicted"/>
<dbReference type="Proteomes" id="UP000000763">
    <property type="component" value="Chromosome 7"/>
</dbReference>